<evidence type="ECO:0000313" key="2">
    <source>
        <dbReference type="EMBL" id="TCK21191.1"/>
    </source>
</evidence>
<name>A0A4R1HJN3_PSEEN</name>
<dbReference type="InterPro" id="IPR050228">
    <property type="entry name" value="Carboxylesterase_BioH"/>
</dbReference>
<dbReference type="Gene3D" id="3.40.50.1820">
    <property type="entry name" value="alpha/beta hydrolase"/>
    <property type="match status" value="1"/>
</dbReference>
<feature type="domain" description="AB hydrolase-1" evidence="1">
    <location>
        <begin position="3"/>
        <end position="238"/>
    </location>
</feature>
<dbReference type="InterPro" id="IPR000073">
    <property type="entry name" value="AB_hydrolase_1"/>
</dbReference>
<dbReference type="EMBL" id="SMFZ01000002">
    <property type="protein sequence ID" value="TCK21191.1"/>
    <property type="molecule type" value="Genomic_DNA"/>
</dbReference>
<dbReference type="SUPFAM" id="SSF53474">
    <property type="entry name" value="alpha/beta-Hydrolases"/>
    <property type="match status" value="1"/>
</dbReference>
<dbReference type="GO" id="GO:0003824">
    <property type="term" value="F:catalytic activity"/>
    <property type="evidence" value="ECO:0007669"/>
    <property type="project" value="UniProtKB-ARBA"/>
</dbReference>
<sequence length="250" mass="26887">MTVVLVHGNPETADVWGPLVDRLDGREVVCLSPPGFGAPVPDGFDATMDGYRDWLVAELETLGADVGPVDLVGHDWGGGHAVNAVLLRPDLVRTWASDIVGVFDEDYVWHDLAQAWQTPEVGEKAVAALVDAPADLQAQRLAERGMEASVARKVAAGVDGAMGRCILTLYRSAAQPAVARRGAELERAGVRPGLSLLATEDHMVGTEPQRRRAAGRAGARTEVLDGLGHWWMTQDPDRGVEVLTRFWDSV</sequence>
<proteinExistence type="predicted"/>
<dbReference type="AlphaFoldDB" id="A0A4R1HJN3"/>
<dbReference type="Pfam" id="PF12697">
    <property type="entry name" value="Abhydrolase_6"/>
    <property type="match status" value="1"/>
</dbReference>
<comment type="caution">
    <text evidence="2">The sequence shown here is derived from an EMBL/GenBank/DDBJ whole genome shotgun (WGS) entry which is preliminary data.</text>
</comment>
<protein>
    <submittedName>
        <fullName evidence="2">Pimeloyl-ACP methyl ester carboxylesterase</fullName>
    </submittedName>
</protein>
<evidence type="ECO:0000313" key="3">
    <source>
        <dbReference type="Proteomes" id="UP000295560"/>
    </source>
</evidence>
<dbReference type="OrthoDB" id="4540226at2"/>
<reference evidence="2 3" key="1">
    <citation type="submission" date="2019-03" db="EMBL/GenBank/DDBJ databases">
        <title>Sequencing the genomes of 1000 actinobacteria strains.</title>
        <authorList>
            <person name="Klenk H.-P."/>
        </authorList>
    </citation>
    <scope>NUCLEOTIDE SEQUENCE [LARGE SCALE GENOMIC DNA]</scope>
    <source>
        <strain evidence="2 3">DSM 44969</strain>
    </source>
</reference>
<dbReference type="Proteomes" id="UP000295560">
    <property type="component" value="Unassembled WGS sequence"/>
</dbReference>
<accession>A0A4R1HJN3</accession>
<organism evidence="2 3">
    <name type="scientific">Pseudonocardia endophytica</name>
    <dbReference type="NCBI Taxonomy" id="401976"/>
    <lineage>
        <taxon>Bacteria</taxon>
        <taxon>Bacillati</taxon>
        <taxon>Actinomycetota</taxon>
        <taxon>Actinomycetes</taxon>
        <taxon>Pseudonocardiales</taxon>
        <taxon>Pseudonocardiaceae</taxon>
        <taxon>Pseudonocardia</taxon>
    </lineage>
</organism>
<evidence type="ECO:0000259" key="1">
    <source>
        <dbReference type="Pfam" id="PF12697"/>
    </source>
</evidence>
<gene>
    <name evidence="2" type="ORF">EV378_5170</name>
</gene>
<keyword evidence="3" id="KW-1185">Reference proteome</keyword>
<dbReference type="InterPro" id="IPR029058">
    <property type="entry name" value="AB_hydrolase_fold"/>
</dbReference>
<dbReference type="PANTHER" id="PTHR43194:SF2">
    <property type="entry name" value="PEROXISOMAL MEMBRANE PROTEIN LPX1"/>
    <property type="match status" value="1"/>
</dbReference>
<dbReference type="PANTHER" id="PTHR43194">
    <property type="entry name" value="HYDROLASE ALPHA/BETA FOLD FAMILY"/>
    <property type="match status" value="1"/>
</dbReference>
<dbReference type="RefSeq" id="WP_132429968.1">
    <property type="nucleotide sequence ID" value="NZ_SMFZ01000002.1"/>
</dbReference>